<dbReference type="EMBL" id="FMZE01000001">
    <property type="protein sequence ID" value="SDC14074.1"/>
    <property type="molecule type" value="Genomic_DNA"/>
</dbReference>
<dbReference type="SUPFAM" id="SSF47413">
    <property type="entry name" value="lambda repressor-like DNA-binding domains"/>
    <property type="match status" value="1"/>
</dbReference>
<dbReference type="CDD" id="cd00093">
    <property type="entry name" value="HTH_XRE"/>
    <property type="match status" value="1"/>
</dbReference>
<evidence type="ECO:0000313" key="1">
    <source>
        <dbReference type="EMBL" id="SDC14074.1"/>
    </source>
</evidence>
<dbReference type="RefSeq" id="WP_245865987.1">
    <property type="nucleotide sequence ID" value="NZ_CP016353.1"/>
</dbReference>
<organism evidence="1 2">
    <name type="scientific">Prauserella marina</name>
    <dbReference type="NCBI Taxonomy" id="530584"/>
    <lineage>
        <taxon>Bacteria</taxon>
        <taxon>Bacillati</taxon>
        <taxon>Actinomycetota</taxon>
        <taxon>Actinomycetes</taxon>
        <taxon>Pseudonocardiales</taxon>
        <taxon>Pseudonocardiaceae</taxon>
        <taxon>Prauserella</taxon>
    </lineage>
</organism>
<dbReference type="PROSITE" id="PS50943">
    <property type="entry name" value="HTH_CROC1"/>
    <property type="match status" value="1"/>
</dbReference>
<dbReference type="Proteomes" id="UP000199494">
    <property type="component" value="Unassembled WGS sequence"/>
</dbReference>
<reference evidence="1 2" key="1">
    <citation type="submission" date="2016-10" db="EMBL/GenBank/DDBJ databases">
        <authorList>
            <person name="de Groot N.N."/>
        </authorList>
    </citation>
    <scope>NUCLEOTIDE SEQUENCE [LARGE SCALE GENOMIC DNA]</scope>
    <source>
        <strain evidence="1 2">CGMCC 4.5506</strain>
    </source>
</reference>
<sequence>MSPDAHGEVVMASPHQHPGPGTVVRVARTALNWSQAELGRRCGYSASQVSRWETGRMPLRDVELLRTLAKVLALPPAAFGLGDTTERPSRTATTARNRVGRVTTPPTEEDDPVRRRAFLQLAALTGSTFAWPMAAHATEVDPAAVLASRLGDVLLGSAQSDEPTTGVGVLSEALAVAQQEFTACRYLPLASRLPALITAAEASSAQRPEPHTQRVLAESYNLATRALIKLETSGLEWLSADRALRAARTAEDSLTLVEAQRLVASVARRAGHHDRAQNLTLAAASYLDVAGPRPVPEHLAMYGTLHLSAAYAAARAGNRERASDLLAKAEVTANRLADDHDRHRTLVANLVSHKVSAAYVLGDAGTALAHARSLPLAAIPTTERRARLLVDAAQAWAQWDKPDQAYRTLLAAERTAPGEVRTRNAVRRLVTDLMESSKHAAMPGLPKLAQRVHAVV</sequence>
<dbReference type="STRING" id="530584.SAMN05421630_101566"/>
<dbReference type="GO" id="GO:0003677">
    <property type="term" value="F:DNA binding"/>
    <property type="evidence" value="ECO:0007669"/>
    <property type="project" value="InterPro"/>
</dbReference>
<name>A0A1G6J596_9PSEU</name>
<accession>A0A1G6J596</accession>
<dbReference type="InterPro" id="IPR001387">
    <property type="entry name" value="Cro/C1-type_HTH"/>
</dbReference>
<keyword evidence="2" id="KW-1185">Reference proteome</keyword>
<evidence type="ECO:0000313" key="2">
    <source>
        <dbReference type="Proteomes" id="UP000199494"/>
    </source>
</evidence>
<dbReference type="SMART" id="SM00530">
    <property type="entry name" value="HTH_XRE"/>
    <property type="match status" value="1"/>
</dbReference>
<dbReference type="AlphaFoldDB" id="A0A1G6J596"/>
<proteinExistence type="predicted"/>
<gene>
    <name evidence="1" type="ORF">SAMN05421630_101566</name>
</gene>
<protein>
    <submittedName>
        <fullName evidence="1">Transcriptional regulator, contains XRE-family HTH domain</fullName>
    </submittedName>
</protein>
<dbReference type="InterPro" id="IPR010982">
    <property type="entry name" value="Lambda_DNA-bd_dom_sf"/>
</dbReference>
<dbReference type="Gene3D" id="1.10.260.40">
    <property type="entry name" value="lambda repressor-like DNA-binding domains"/>
    <property type="match status" value="1"/>
</dbReference>
<dbReference type="Pfam" id="PF13560">
    <property type="entry name" value="HTH_31"/>
    <property type="match status" value="1"/>
</dbReference>